<gene>
    <name evidence="1" type="ORF">RRG08_064055</name>
</gene>
<evidence type="ECO:0000313" key="2">
    <source>
        <dbReference type="Proteomes" id="UP001283361"/>
    </source>
</evidence>
<evidence type="ECO:0000313" key="1">
    <source>
        <dbReference type="EMBL" id="KAK3743202.1"/>
    </source>
</evidence>
<dbReference type="EMBL" id="JAWDGP010006323">
    <property type="protein sequence ID" value="KAK3743202.1"/>
    <property type="molecule type" value="Genomic_DNA"/>
</dbReference>
<sequence>MDWEQNKKDRLHIVIFHLSVHIFFMSYPPRIRMTQGLIFTAQKSGGGKNSVYEGSHHLLSELKSHGWLRITIETRNEKRGPSFSTIDTSQQCCVLRRS</sequence>
<accession>A0AAE1CY41</accession>
<comment type="caution">
    <text evidence="1">The sequence shown here is derived from an EMBL/GenBank/DDBJ whole genome shotgun (WGS) entry which is preliminary data.</text>
</comment>
<dbReference type="Proteomes" id="UP001283361">
    <property type="component" value="Unassembled WGS sequence"/>
</dbReference>
<organism evidence="1 2">
    <name type="scientific">Elysia crispata</name>
    <name type="common">lettuce slug</name>
    <dbReference type="NCBI Taxonomy" id="231223"/>
    <lineage>
        <taxon>Eukaryota</taxon>
        <taxon>Metazoa</taxon>
        <taxon>Spiralia</taxon>
        <taxon>Lophotrochozoa</taxon>
        <taxon>Mollusca</taxon>
        <taxon>Gastropoda</taxon>
        <taxon>Heterobranchia</taxon>
        <taxon>Euthyneura</taxon>
        <taxon>Panpulmonata</taxon>
        <taxon>Sacoglossa</taxon>
        <taxon>Placobranchoidea</taxon>
        <taxon>Plakobranchidae</taxon>
        <taxon>Elysia</taxon>
    </lineage>
</organism>
<reference evidence="1" key="1">
    <citation type="journal article" date="2023" name="G3 (Bethesda)">
        <title>A reference genome for the long-term kleptoplast-retaining sea slug Elysia crispata morphotype clarki.</title>
        <authorList>
            <person name="Eastman K.E."/>
            <person name="Pendleton A.L."/>
            <person name="Shaikh M.A."/>
            <person name="Suttiyut T."/>
            <person name="Ogas R."/>
            <person name="Tomko P."/>
            <person name="Gavelis G."/>
            <person name="Widhalm J.R."/>
            <person name="Wisecaver J.H."/>
        </authorList>
    </citation>
    <scope>NUCLEOTIDE SEQUENCE</scope>
    <source>
        <strain evidence="1">ECLA1</strain>
    </source>
</reference>
<protein>
    <submittedName>
        <fullName evidence="1">Uncharacterized protein</fullName>
    </submittedName>
</protein>
<keyword evidence="2" id="KW-1185">Reference proteome</keyword>
<dbReference type="AlphaFoldDB" id="A0AAE1CY41"/>
<name>A0AAE1CY41_9GAST</name>
<proteinExistence type="predicted"/>